<keyword evidence="4 6" id="KW-0964">Secreted</keyword>
<evidence type="ECO:0000313" key="8">
    <source>
        <dbReference type="Proteomes" id="UP000193067"/>
    </source>
</evidence>
<dbReference type="GO" id="GO:0009277">
    <property type="term" value="C:fungal-type cell wall"/>
    <property type="evidence" value="ECO:0007669"/>
    <property type="project" value="InterPro"/>
</dbReference>
<dbReference type="CDD" id="cd23507">
    <property type="entry name" value="hydrophobin_I"/>
    <property type="match status" value="1"/>
</dbReference>
<keyword evidence="6" id="KW-0732">Signal</keyword>
<protein>
    <recommendedName>
        <fullName evidence="6">Hydrophobin</fullName>
    </recommendedName>
</protein>
<keyword evidence="3 6" id="KW-0134">Cell wall</keyword>
<comment type="similarity">
    <text evidence="2 6">Belongs to the fungal hydrophobin family.</text>
</comment>
<organism evidence="7 8">
    <name type="scientific">Trametes coccinea (strain BRFM310)</name>
    <name type="common">Pycnoporus coccineus</name>
    <dbReference type="NCBI Taxonomy" id="1353009"/>
    <lineage>
        <taxon>Eukaryota</taxon>
        <taxon>Fungi</taxon>
        <taxon>Dikarya</taxon>
        <taxon>Basidiomycota</taxon>
        <taxon>Agaricomycotina</taxon>
        <taxon>Agaricomycetes</taxon>
        <taxon>Polyporales</taxon>
        <taxon>Polyporaceae</taxon>
        <taxon>Trametes</taxon>
    </lineage>
</organism>
<name>A0A1Y2ILY7_TRAC3</name>
<comment type="subcellular location">
    <subcellularLocation>
        <location evidence="1 6">Secreted</location>
        <location evidence="1 6">Cell wall</location>
    </subcellularLocation>
</comment>
<sequence>MFARLAAIAALALPALVVAQSCNTGAIQCCNSLQSATDPDLFGMLAVLGVVVEDLDVLVGLGCTPITVVGVGAAGSCDAHPVCCENNSLANGVSIGCVPVDIS</sequence>
<dbReference type="PROSITE" id="PS51257">
    <property type="entry name" value="PROKAR_LIPOPROTEIN"/>
    <property type="match status" value="1"/>
</dbReference>
<reference evidence="7 8" key="1">
    <citation type="journal article" date="2015" name="Biotechnol. Biofuels">
        <title>Enhanced degradation of softwood versus hardwood by the white-rot fungus Pycnoporus coccineus.</title>
        <authorList>
            <person name="Couturier M."/>
            <person name="Navarro D."/>
            <person name="Chevret D."/>
            <person name="Henrissat B."/>
            <person name="Piumi F."/>
            <person name="Ruiz-Duenas F.J."/>
            <person name="Martinez A.T."/>
            <person name="Grigoriev I.V."/>
            <person name="Riley R."/>
            <person name="Lipzen A."/>
            <person name="Berrin J.G."/>
            <person name="Master E.R."/>
            <person name="Rosso M.N."/>
        </authorList>
    </citation>
    <scope>NUCLEOTIDE SEQUENCE [LARGE SCALE GENOMIC DNA]</scope>
    <source>
        <strain evidence="7 8">BRFM310</strain>
    </source>
</reference>
<evidence type="ECO:0000256" key="4">
    <source>
        <dbReference type="ARBA" id="ARBA00022525"/>
    </source>
</evidence>
<dbReference type="Pfam" id="PF01185">
    <property type="entry name" value="Hydrophobin"/>
    <property type="match status" value="1"/>
</dbReference>
<dbReference type="OrthoDB" id="4225815at2759"/>
<feature type="signal peptide" evidence="6">
    <location>
        <begin position="1"/>
        <end position="19"/>
    </location>
</feature>
<keyword evidence="5 6" id="KW-1015">Disulfide bond</keyword>
<dbReference type="SMART" id="SM00075">
    <property type="entry name" value="HYDRO"/>
    <property type="match status" value="1"/>
</dbReference>
<evidence type="ECO:0000256" key="5">
    <source>
        <dbReference type="ARBA" id="ARBA00023157"/>
    </source>
</evidence>
<accession>A0A1Y2ILY7</accession>
<evidence type="ECO:0000256" key="3">
    <source>
        <dbReference type="ARBA" id="ARBA00022512"/>
    </source>
</evidence>
<evidence type="ECO:0000256" key="1">
    <source>
        <dbReference type="ARBA" id="ARBA00004191"/>
    </source>
</evidence>
<gene>
    <name evidence="7" type="ORF">PYCCODRAFT_1468118</name>
</gene>
<dbReference type="Proteomes" id="UP000193067">
    <property type="component" value="Unassembled WGS sequence"/>
</dbReference>
<evidence type="ECO:0000313" key="7">
    <source>
        <dbReference type="EMBL" id="OSD02156.1"/>
    </source>
</evidence>
<dbReference type="GO" id="GO:0005199">
    <property type="term" value="F:structural constituent of cell wall"/>
    <property type="evidence" value="ECO:0007669"/>
    <property type="project" value="InterPro"/>
</dbReference>
<evidence type="ECO:0000256" key="2">
    <source>
        <dbReference type="ARBA" id="ARBA00010446"/>
    </source>
</evidence>
<feature type="chain" id="PRO_5013986457" description="Hydrophobin" evidence="6">
    <location>
        <begin position="20"/>
        <end position="103"/>
    </location>
</feature>
<dbReference type="InterPro" id="IPR001338">
    <property type="entry name" value="Class_I_Hydrophobin"/>
</dbReference>
<dbReference type="AlphaFoldDB" id="A0A1Y2ILY7"/>
<evidence type="ECO:0000256" key="6">
    <source>
        <dbReference type="RuleBase" id="RU365009"/>
    </source>
</evidence>
<dbReference type="EMBL" id="KZ084107">
    <property type="protein sequence ID" value="OSD02156.1"/>
    <property type="molecule type" value="Genomic_DNA"/>
</dbReference>
<proteinExistence type="inferred from homology"/>
<keyword evidence="8" id="KW-1185">Reference proteome</keyword>